<feature type="binding site" evidence="9">
    <location>
        <position position="171"/>
    </location>
    <ligand>
        <name>2-[(2R,5Z)-2-carboxy-4-methylthiazol-5(2H)-ylidene]ethyl phosphate</name>
        <dbReference type="ChEBI" id="CHEBI:62899"/>
    </ligand>
</feature>
<feature type="binding site" evidence="9">
    <location>
        <begin position="134"/>
        <end position="136"/>
    </location>
    <ligand>
        <name>2-[(2R,5Z)-2-carboxy-4-methylthiazol-5(2H)-ylidene]ethyl phosphate</name>
        <dbReference type="ChEBI" id="CHEBI:62899"/>
    </ligand>
</feature>
<dbReference type="GO" id="GO:0009228">
    <property type="term" value="P:thiamine biosynthetic process"/>
    <property type="evidence" value="ECO:0007669"/>
    <property type="project" value="UniProtKB-KW"/>
</dbReference>
<evidence type="ECO:0000256" key="9">
    <source>
        <dbReference type="HAMAP-Rule" id="MF_00097"/>
    </source>
</evidence>
<feature type="binding site" evidence="9">
    <location>
        <position position="108"/>
    </location>
    <ligand>
        <name>4-amino-2-methyl-5-(diphosphooxymethyl)pyrimidine</name>
        <dbReference type="ChEBI" id="CHEBI:57841"/>
    </ligand>
</feature>
<dbReference type="HAMAP" id="MF_00097">
    <property type="entry name" value="TMP_synthase"/>
    <property type="match status" value="1"/>
</dbReference>
<feature type="binding site" evidence="9">
    <location>
        <begin position="37"/>
        <end position="41"/>
    </location>
    <ligand>
        <name>4-amino-2-methyl-5-(diphosphooxymethyl)pyrimidine</name>
        <dbReference type="ChEBI" id="CHEBI:57841"/>
    </ligand>
</feature>
<dbReference type="GO" id="GO:0004789">
    <property type="term" value="F:thiamine-phosphate diphosphorylase activity"/>
    <property type="evidence" value="ECO:0007669"/>
    <property type="project" value="UniProtKB-UniRule"/>
</dbReference>
<comment type="similarity">
    <text evidence="9">Belongs to the thiamine-phosphate synthase family.</text>
</comment>
<dbReference type="PANTHER" id="PTHR20857:SF15">
    <property type="entry name" value="THIAMINE-PHOSPHATE SYNTHASE"/>
    <property type="match status" value="1"/>
</dbReference>
<keyword evidence="3 9" id="KW-0479">Metal-binding</keyword>
<feature type="binding site" evidence="9">
    <location>
        <position position="70"/>
    </location>
    <ligand>
        <name>Mg(2+)</name>
        <dbReference type="ChEBI" id="CHEBI:18420"/>
    </ligand>
</feature>
<dbReference type="Pfam" id="PF02581">
    <property type="entry name" value="TMP-TENI"/>
    <property type="match status" value="1"/>
</dbReference>
<dbReference type="PANTHER" id="PTHR20857">
    <property type="entry name" value="THIAMINE-PHOSPHATE PYROPHOSPHORYLASE"/>
    <property type="match status" value="1"/>
</dbReference>
<dbReference type="Proteomes" id="UP000315908">
    <property type="component" value="Unassembled WGS sequence"/>
</dbReference>
<comment type="catalytic activity">
    <reaction evidence="6 9">
        <text>4-methyl-5-(2-phosphooxyethyl)-thiazole + 4-amino-2-methyl-5-(diphosphooxymethyl)pyrimidine + H(+) = thiamine phosphate + diphosphate</text>
        <dbReference type="Rhea" id="RHEA:22328"/>
        <dbReference type="ChEBI" id="CHEBI:15378"/>
        <dbReference type="ChEBI" id="CHEBI:33019"/>
        <dbReference type="ChEBI" id="CHEBI:37575"/>
        <dbReference type="ChEBI" id="CHEBI:57841"/>
        <dbReference type="ChEBI" id="CHEBI:58296"/>
        <dbReference type="EC" id="2.5.1.3"/>
    </reaction>
</comment>
<evidence type="ECO:0000313" key="12">
    <source>
        <dbReference type="Proteomes" id="UP000315908"/>
    </source>
</evidence>
<dbReference type="CDD" id="cd00564">
    <property type="entry name" value="TMP_TenI"/>
    <property type="match status" value="1"/>
</dbReference>
<evidence type="ECO:0000259" key="10">
    <source>
        <dbReference type="Pfam" id="PF02581"/>
    </source>
</evidence>
<dbReference type="EC" id="2.5.1.3" evidence="9"/>
<comment type="caution">
    <text evidence="9">Lacks conserved residue(s) required for the propagation of feature annotation.</text>
</comment>
<evidence type="ECO:0000256" key="8">
    <source>
        <dbReference type="ARBA" id="ARBA00047883"/>
    </source>
</evidence>
<feature type="binding site" evidence="9">
    <location>
        <position position="69"/>
    </location>
    <ligand>
        <name>4-amino-2-methyl-5-(diphosphooxymethyl)pyrimidine</name>
        <dbReference type="ChEBI" id="CHEBI:57841"/>
    </ligand>
</feature>
<dbReference type="InterPro" id="IPR034291">
    <property type="entry name" value="TMP_synthase"/>
</dbReference>
<gene>
    <name evidence="9" type="primary">thiE</name>
    <name evidence="11" type="ORF">IQ31_00739</name>
</gene>
<dbReference type="GO" id="GO:0000287">
    <property type="term" value="F:magnesium ion binding"/>
    <property type="evidence" value="ECO:0007669"/>
    <property type="project" value="UniProtKB-UniRule"/>
</dbReference>
<protein>
    <recommendedName>
        <fullName evidence="9">Thiamine-phosphate synthase</fullName>
        <shortName evidence="9">TP synthase</shortName>
        <shortName evidence="9">TPS</shortName>
        <ecNumber evidence="9">2.5.1.3</ecNumber>
    </recommendedName>
    <alternativeName>
        <fullName evidence="9">Thiamine-phosphate pyrophosphorylase</fullName>
        <shortName evidence="9">TMP pyrophosphorylase</shortName>
        <shortName evidence="9">TMP-PPase</shortName>
    </alternativeName>
</protein>
<comment type="function">
    <text evidence="9">Condenses 4-methyl-5-(beta-hydroxyethyl)thiazole monophosphate (THZ-P) and 2-methyl-4-amino-5-hydroxymethyl pyrimidine pyrophosphate (HMP-PP) to form thiamine monophosphate (TMP).</text>
</comment>
<dbReference type="InterPro" id="IPR013785">
    <property type="entry name" value="Aldolase_TIM"/>
</dbReference>
<dbReference type="SUPFAM" id="SSF51391">
    <property type="entry name" value="Thiamin phosphate synthase"/>
    <property type="match status" value="1"/>
</dbReference>
<comment type="catalytic activity">
    <reaction evidence="8 9">
        <text>2-[(2R,5Z)-2-carboxy-4-methylthiazol-5(2H)-ylidene]ethyl phosphate + 4-amino-2-methyl-5-(diphosphooxymethyl)pyrimidine + 2 H(+) = thiamine phosphate + CO2 + diphosphate</text>
        <dbReference type="Rhea" id="RHEA:47844"/>
        <dbReference type="ChEBI" id="CHEBI:15378"/>
        <dbReference type="ChEBI" id="CHEBI:16526"/>
        <dbReference type="ChEBI" id="CHEBI:33019"/>
        <dbReference type="ChEBI" id="CHEBI:37575"/>
        <dbReference type="ChEBI" id="CHEBI:57841"/>
        <dbReference type="ChEBI" id="CHEBI:62899"/>
        <dbReference type="EC" id="2.5.1.3"/>
    </reaction>
</comment>
<name>A0A562MZ03_9SPHI</name>
<proteinExistence type="inferred from homology"/>
<accession>A0A562MZ03</accession>
<keyword evidence="4 9" id="KW-0460">Magnesium</keyword>
<dbReference type="GO" id="GO:0009229">
    <property type="term" value="P:thiamine diphosphate biosynthetic process"/>
    <property type="evidence" value="ECO:0007669"/>
    <property type="project" value="UniProtKB-UniRule"/>
</dbReference>
<evidence type="ECO:0000256" key="2">
    <source>
        <dbReference type="ARBA" id="ARBA00022679"/>
    </source>
</evidence>
<dbReference type="UniPathway" id="UPA00060">
    <property type="reaction ID" value="UER00141"/>
</dbReference>
<dbReference type="EMBL" id="VLKR01000002">
    <property type="protein sequence ID" value="TWI25147.1"/>
    <property type="molecule type" value="Genomic_DNA"/>
</dbReference>
<sequence>MQTKTMEKLQYISQGQTLTEQKNNILKALDAGAKWIQIRWKDADEKSRYLLAEQIKQTCSEFGASCIINDHPLLAAAVDADGVHLGLDDCSVTAARNILGAGKIIGGTANSFADVKQRISEHCDYIGLGPFNYTTTKQKLSPLLGIAGYENIIRQVHLEDLPPIPIFAIGGISQLEDIQQLLEIGVYGVALSGIVTKTPNIVSSINKILL</sequence>
<keyword evidence="5 9" id="KW-0784">Thiamine biosynthesis</keyword>
<dbReference type="InterPro" id="IPR022998">
    <property type="entry name" value="ThiamineP_synth_TenI"/>
</dbReference>
<evidence type="ECO:0000256" key="7">
    <source>
        <dbReference type="ARBA" id="ARBA00047851"/>
    </source>
</evidence>
<comment type="catalytic activity">
    <reaction evidence="7 9">
        <text>2-(2-carboxy-4-methylthiazol-5-yl)ethyl phosphate + 4-amino-2-methyl-5-(diphosphooxymethyl)pyrimidine + 2 H(+) = thiamine phosphate + CO2 + diphosphate</text>
        <dbReference type="Rhea" id="RHEA:47848"/>
        <dbReference type="ChEBI" id="CHEBI:15378"/>
        <dbReference type="ChEBI" id="CHEBI:16526"/>
        <dbReference type="ChEBI" id="CHEBI:33019"/>
        <dbReference type="ChEBI" id="CHEBI:37575"/>
        <dbReference type="ChEBI" id="CHEBI:57841"/>
        <dbReference type="ChEBI" id="CHEBI:62890"/>
        <dbReference type="EC" id="2.5.1.3"/>
    </reaction>
</comment>
<evidence type="ECO:0000313" key="11">
    <source>
        <dbReference type="EMBL" id="TWI25147.1"/>
    </source>
</evidence>
<evidence type="ECO:0000256" key="4">
    <source>
        <dbReference type="ARBA" id="ARBA00022842"/>
    </source>
</evidence>
<feature type="binding site" evidence="9">
    <location>
        <position position="89"/>
    </location>
    <ligand>
        <name>Mg(2+)</name>
        <dbReference type="ChEBI" id="CHEBI:18420"/>
    </ligand>
</feature>
<dbReference type="AlphaFoldDB" id="A0A562MZ03"/>
<evidence type="ECO:0000256" key="1">
    <source>
        <dbReference type="ARBA" id="ARBA00005165"/>
    </source>
</evidence>
<organism evidence="11 12">
    <name type="scientific">Sphingobacterium siyangense</name>
    <dbReference type="NCBI Taxonomy" id="459529"/>
    <lineage>
        <taxon>Bacteria</taxon>
        <taxon>Pseudomonadati</taxon>
        <taxon>Bacteroidota</taxon>
        <taxon>Sphingobacteriia</taxon>
        <taxon>Sphingobacteriales</taxon>
        <taxon>Sphingobacteriaceae</taxon>
        <taxon>Sphingobacterium</taxon>
    </lineage>
</organism>
<dbReference type="GO" id="GO:0005737">
    <property type="term" value="C:cytoplasm"/>
    <property type="evidence" value="ECO:0007669"/>
    <property type="project" value="TreeGrafter"/>
</dbReference>
<keyword evidence="2 9" id="KW-0808">Transferase</keyword>
<dbReference type="RefSeq" id="WP_244294322.1">
    <property type="nucleotide sequence ID" value="NZ_DAMALA010000023.1"/>
</dbReference>
<evidence type="ECO:0000256" key="3">
    <source>
        <dbReference type="ARBA" id="ARBA00022723"/>
    </source>
</evidence>
<reference evidence="11 12" key="1">
    <citation type="journal article" date="2015" name="Stand. Genomic Sci.">
        <title>Genomic Encyclopedia of Bacterial and Archaeal Type Strains, Phase III: the genomes of soil and plant-associated and newly described type strains.</title>
        <authorList>
            <person name="Whitman W.B."/>
            <person name="Woyke T."/>
            <person name="Klenk H.P."/>
            <person name="Zhou Y."/>
            <person name="Lilburn T.G."/>
            <person name="Beck B.J."/>
            <person name="De Vos P."/>
            <person name="Vandamme P."/>
            <person name="Eisen J.A."/>
            <person name="Garrity G."/>
            <person name="Hugenholtz P."/>
            <person name="Kyrpides N.C."/>
        </authorList>
    </citation>
    <scope>NUCLEOTIDE SEQUENCE [LARGE SCALE GENOMIC DNA]</scope>
    <source>
        <strain evidence="11 12">CGMCC 1.6855</strain>
    </source>
</reference>
<comment type="pathway">
    <text evidence="1 9">Cofactor biosynthesis; thiamine diphosphate biosynthesis; thiamine phosphate from 4-amino-2-methyl-5-diphosphomethylpyrimidine and 4-methyl-5-(2-phosphoethyl)-thiazole: step 1/1.</text>
</comment>
<comment type="caution">
    <text evidence="11">The sequence shown here is derived from an EMBL/GenBank/DDBJ whole genome shotgun (WGS) entry which is preliminary data.</text>
</comment>
<dbReference type="Gene3D" id="3.20.20.70">
    <property type="entry name" value="Aldolase class I"/>
    <property type="match status" value="1"/>
</dbReference>
<feature type="binding site" evidence="9">
    <location>
        <position position="137"/>
    </location>
    <ligand>
        <name>4-amino-2-methyl-5-(diphosphooxymethyl)pyrimidine</name>
        <dbReference type="ChEBI" id="CHEBI:57841"/>
    </ligand>
</feature>
<dbReference type="InterPro" id="IPR036206">
    <property type="entry name" value="ThiamineP_synth_sf"/>
</dbReference>
<feature type="domain" description="Thiamine phosphate synthase/TenI" evidence="10">
    <location>
        <begin position="19"/>
        <end position="192"/>
    </location>
</feature>
<evidence type="ECO:0000256" key="6">
    <source>
        <dbReference type="ARBA" id="ARBA00047334"/>
    </source>
</evidence>
<evidence type="ECO:0000256" key="5">
    <source>
        <dbReference type="ARBA" id="ARBA00022977"/>
    </source>
</evidence>
<comment type="cofactor">
    <cofactor evidence="9">
        <name>Mg(2+)</name>
        <dbReference type="ChEBI" id="CHEBI:18420"/>
    </cofactor>
    <text evidence="9">Binds 1 Mg(2+) ion per subunit.</text>
</comment>